<dbReference type="Pfam" id="PF13649">
    <property type="entry name" value="Methyltransf_25"/>
    <property type="match status" value="1"/>
</dbReference>
<name>X2L7W8_9BACT</name>
<dbReference type="PANTHER" id="PTHR43861:SF3">
    <property type="entry name" value="PUTATIVE (AFU_ORTHOLOGUE AFUA_2G14390)-RELATED"/>
    <property type="match status" value="1"/>
</dbReference>
<reference evidence="3" key="1">
    <citation type="submission" date="2013-10" db="EMBL/GenBank/DDBJ databases">
        <title>Functional metagenomics reveals novel beta-galactosidases not predictable from gene sequences.</title>
        <authorList>
            <person name="Cheng J."/>
            <person name="Engel K."/>
            <person name="Romantsov T."/>
            <person name="Neufeld J.D."/>
            <person name="Rose D.R."/>
            <person name="Charles T.C."/>
        </authorList>
    </citation>
    <scope>NUCLEOTIDE SEQUENCE</scope>
</reference>
<evidence type="ECO:0000313" key="3">
    <source>
        <dbReference type="EMBL" id="AHN97774.1"/>
    </source>
</evidence>
<accession>X2L7W8</accession>
<sequence>MSIKVERAGIGLAGALLLLVAGCRAEPEAPRFPSADRPVAAIVSDSFSTEDARDRLGEAEEVMAFAGIKPGMSIADIGAGEGYYTIRLSPIVGPTGRVLAQDIVPATRDKLAQRVDREKLDNVFVRLGLPDDPRIPAGSFDRIFLVHMYHEVTAPYAFLWHLREGLRPGGEIVVVDADREIRKHGMPRSQLACEFAALGLEQVRVATLTGSTNYAAAFRIARPRPAPEAIQPCKA</sequence>
<dbReference type="InterPro" id="IPR041698">
    <property type="entry name" value="Methyltransf_25"/>
</dbReference>
<evidence type="ECO:0000256" key="1">
    <source>
        <dbReference type="ARBA" id="ARBA00022679"/>
    </source>
</evidence>
<dbReference type="GO" id="GO:0032259">
    <property type="term" value="P:methylation"/>
    <property type="evidence" value="ECO:0007669"/>
    <property type="project" value="UniProtKB-KW"/>
</dbReference>
<dbReference type="AlphaFoldDB" id="X2L7W8"/>
<keyword evidence="1 3" id="KW-0808">Transferase</keyword>
<keyword evidence="3" id="KW-0830">Ubiquinone</keyword>
<dbReference type="PROSITE" id="PS51257">
    <property type="entry name" value="PROKAR_LIPOPROTEIN"/>
    <property type="match status" value="1"/>
</dbReference>
<dbReference type="InterPro" id="IPR029063">
    <property type="entry name" value="SAM-dependent_MTases_sf"/>
</dbReference>
<evidence type="ECO:0000259" key="2">
    <source>
        <dbReference type="Pfam" id="PF13649"/>
    </source>
</evidence>
<dbReference type="CDD" id="cd02440">
    <property type="entry name" value="AdoMet_MTases"/>
    <property type="match status" value="1"/>
</dbReference>
<dbReference type="EMBL" id="KF796599">
    <property type="protein sequence ID" value="AHN97774.1"/>
    <property type="molecule type" value="Genomic_DNA"/>
</dbReference>
<dbReference type="PANTHER" id="PTHR43861">
    <property type="entry name" value="TRANS-ACONITATE 2-METHYLTRANSFERASE-RELATED"/>
    <property type="match status" value="1"/>
</dbReference>
<dbReference type="Gene3D" id="3.40.50.150">
    <property type="entry name" value="Vaccinia Virus protein VP39"/>
    <property type="match status" value="1"/>
</dbReference>
<protein>
    <submittedName>
        <fullName evidence="3">Ubiquinone/menaquinone biosynthesis methyltransferase</fullName>
    </submittedName>
</protein>
<keyword evidence="3" id="KW-0489">Methyltransferase</keyword>
<dbReference type="GO" id="GO:0008168">
    <property type="term" value="F:methyltransferase activity"/>
    <property type="evidence" value="ECO:0007669"/>
    <property type="project" value="UniProtKB-KW"/>
</dbReference>
<proteinExistence type="predicted"/>
<dbReference type="SUPFAM" id="SSF53335">
    <property type="entry name" value="S-adenosyl-L-methionine-dependent methyltransferases"/>
    <property type="match status" value="1"/>
</dbReference>
<feature type="domain" description="Methyltransferase" evidence="2">
    <location>
        <begin position="74"/>
        <end position="170"/>
    </location>
</feature>
<organism evidence="3">
    <name type="scientific">uncultured bacterium lac82</name>
    <dbReference type="NCBI Taxonomy" id="1447247"/>
    <lineage>
        <taxon>Bacteria</taxon>
        <taxon>environmental samples</taxon>
    </lineage>
</organism>